<protein>
    <submittedName>
        <fullName evidence="6">LysR family transcriptional regulator</fullName>
    </submittedName>
</protein>
<dbReference type="CDD" id="cd08426">
    <property type="entry name" value="PBP2_LTTR_like_5"/>
    <property type="match status" value="1"/>
</dbReference>
<dbReference type="PRINTS" id="PR00039">
    <property type="entry name" value="HTHLYSR"/>
</dbReference>
<dbReference type="InterPro" id="IPR000847">
    <property type="entry name" value="LysR_HTH_N"/>
</dbReference>
<evidence type="ECO:0000256" key="2">
    <source>
        <dbReference type="ARBA" id="ARBA00023015"/>
    </source>
</evidence>
<dbReference type="SUPFAM" id="SSF53850">
    <property type="entry name" value="Periplasmic binding protein-like II"/>
    <property type="match status" value="1"/>
</dbReference>
<keyword evidence="7" id="KW-1185">Reference proteome</keyword>
<evidence type="ECO:0000256" key="1">
    <source>
        <dbReference type="ARBA" id="ARBA00009437"/>
    </source>
</evidence>
<dbReference type="InterPro" id="IPR036390">
    <property type="entry name" value="WH_DNA-bd_sf"/>
</dbReference>
<feature type="domain" description="HTH lysR-type" evidence="5">
    <location>
        <begin position="1"/>
        <end position="63"/>
    </location>
</feature>
<dbReference type="PANTHER" id="PTHR30419:SF8">
    <property type="entry name" value="NITROGEN ASSIMILATION TRANSCRIPTIONAL ACTIVATOR-RELATED"/>
    <property type="match status" value="1"/>
</dbReference>
<dbReference type="PANTHER" id="PTHR30419">
    <property type="entry name" value="HTH-TYPE TRANSCRIPTIONAL REGULATOR YBHD"/>
    <property type="match status" value="1"/>
</dbReference>
<sequence>MLSNQLQDTALRYFLEVVRSGSLSEAALRLNVTASAVSRQVAALEALLGVPLFERRPRGMVASAAGELLAAFALRGALEADRVVAEIQALQGLRRGRVRVASSAGFAIEFLPRAIAVFRERFPGLQFHVRVASPAEATAIVLRGEADIGITYSRATEQGIRVEHRQPAPVIAIMRPDHALARFRSVSLAQMQAYPLALPEGDNTVRQLFDLACGERGIVFEPVLVTNHFETLTNFVVHGGGLSISGEVTVRDRVRRGELHAAEIRERGMRGRAIELQTLNGRTLPEGVRAFLDFLREQLAPPR</sequence>
<keyword evidence="3" id="KW-0238">DNA-binding</keyword>
<evidence type="ECO:0000313" key="7">
    <source>
        <dbReference type="Proteomes" id="UP000177515"/>
    </source>
</evidence>
<dbReference type="Proteomes" id="UP000177515">
    <property type="component" value="Chromosome 1"/>
</dbReference>
<accession>A0A1D9I6K8</accession>
<proteinExistence type="inferred from homology"/>
<dbReference type="InterPro" id="IPR050950">
    <property type="entry name" value="HTH-type_LysR_regulators"/>
</dbReference>
<name>A0A1D9I6K8_9BURK</name>
<dbReference type="Pfam" id="PF03466">
    <property type="entry name" value="LysR_substrate"/>
    <property type="match status" value="1"/>
</dbReference>
<dbReference type="Pfam" id="PF00126">
    <property type="entry name" value="HTH_1"/>
    <property type="match status" value="1"/>
</dbReference>
<comment type="similarity">
    <text evidence="1">Belongs to the LysR transcriptional regulatory family.</text>
</comment>
<dbReference type="Gene3D" id="1.10.10.10">
    <property type="entry name" value="Winged helix-like DNA-binding domain superfamily/Winged helix DNA-binding domain"/>
    <property type="match status" value="1"/>
</dbReference>
<evidence type="ECO:0000256" key="4">
    <source>
        <dbReference type="ARBA" id="ARBA00023163"/>
    </source>
</evidence>
<organism evidence="6 7">
    <name type="scientific">Cupriavidus malaysiensis</name>
    <dbReference type="NCBI Taxonomy" id="367825"/>
    <lineage>
        <taxon>Bacteria</taxon>
        <taxon>Pseudomonadati</taxon>
        <taxon>Pseudomonadota</taxon>
        <taxon>Betaproteobacteria</taxon>
        <taxon>Burkholderiales</taxon>
        <taxon>Burkholderiaceae</taxon>
        <taxon>Cupriavidus</taxon>
    </lineage>
</organism>
<dbReference type="SUPFAM" id="SSF46785">
    <property type="entry name" value="Winged helix' DNA-binding domain"/>
    <property type="match status" value="1"/>
</dbReference>
<evidence type="ECO:0000259" key="5">
    <source>
        <dbReference type="PROSITE" id="PS50931"/>
    </source>
</evidence>
<dbReference type="EMBL" id="CP017754">
    <property type="protein sequence ID" value="AOZ07721.1"/>
    <property type="molecule type" value="Genomic_DNA"/>
</dbReference>
<dbReference type="InterPro" id="IPR005119">
    <property type="entry name" value="LysR_subst-bd"/>
</dbReference>
<dbReference type="PROSITE" id="PS50931">
    <property type="entry name" value="HTH_LYSR"/>
    <property type="match status" value="1"/>
</dbReference>
<dbReference type="InterPro" id="IPR036388">
    <property type="entry name" value="WH-like_DNA-bd_sf"/>
</dbReference>
<evidence type="ECO:0000313" key="6">
    <source>
        <dbReference type="EMBL" id="AOZ07721.1"/>
    </source>
</evidence>
<dbReference type="Gene3D" id="3.40.190.290">
    <property type="match status" value="1"/>
</dbReference>
<dbReference type="RefSeq" id="WP_071015843.1">
    <property type="nucleotide sequence ID" value="NZ_CP017754.1"/>
</dbReference>
<evidence type="ECO:0000256" key="3">
    <source>
        <dbReference type="ARBA" id="ARBA00023125"/>
    </source>
</evidence>
<keyword evidence="4" id="KW-0804">Transcription</keyword>
<keyword evidence="2" id="KW-0805">Transcription regulation</keyword>
<gene>
    <name evidence="6" type="ORF">BKK80_19220</name>
</gene>
<reference evidence="6 7" key="1">
    <citation type="submission" date="2016-10" db="EMBL/GenBank/DDBJ databases">
        <title>Complete genome sequences of three Cupriavidus strains isolated from various Malaysian environments.</title>
        <authorList>
            <person name="Abdullah A.A.-A."/>
            <person name="Shafie N.A.H."/>
            <person name="Lau N.S."/>
        </authorList>
    </citation>
    <scope>NUCLEOTIDE SEQUENCE [LARGE SCALE GENOMIC DNA]</scope>
    <source>
        <strain evidence="6 7">USMAA1020</strain>
    </source>
</reference>